<dbReference type="Gene3D" id="3.40.50.300">
    <property type="entry name" value="P-loop containing nucleotide triphosphate hydrolases"/>
    <property type="match status" value="1"/>
</dbReference>
<name>A0A378NE32_MANHA</name>
<gene>
    <name evidence="8" type="primary">hmuV_1</name>
    <name evidence="8" type="ORF">NCTC9380_01099</name>
</gene>
<evidence type="ECO:0000313" key="9">
    <source>
        <dbReference type="Proteomes" id="UP000254031"/>
    </source>
</evidence>
<dbReference type="EC" id="7.4.2.5" evidence="1"/>
<dbReference type="Proteomes" id="UP000254031">
    <property type="component" value="Unassembled WGS sequence"/>
</dbReference>
<dbReference type="PANTHER" id="PTHR42794:SF2">
    <property type="entry name" value="ABC TRANSPORTER ATP-BINDING PROTEIN"/>
    <property type="match status" value="1"/>
</dbReference>
<dbReference type="AlphaFoldDB" id="A0A378NE32"/>
<comment type="catalytic activity">
    <reaction evidence="6">
        <text>ATP + H2O + proteinSide 1 = ADP + phosphate + proteinSide 2.</text>
        <dbReference type="EC" id="7.4.2.5"/>
    </reaction>
</comment>
<evidence type="ECO:0000256" key="6">
    <source>
        <dbReference type="ARBA" id="ARBA00034068"/>
    </source>
</evidence>
<dbReference type="InterPro" id="IPR017871">
    <property type="entry name" value="ABC_transporter-like_CS"/>
</dbReference>
<accession>A0A378NE32</accession>
<dbReference type="GO" id="GO:0005524">
    <property type="term" value="F:ATP binding"/>
    <property type="evidence" value="ECO:0007669"/>
    <property type="project" value="UniProtKB-KW"/>
</dbReference>
<keyword evidence="4 8" id="KW-0067">ATP-binding</keyword>
<evidence type="ECO:0000256" key="1">
    <source>
        <dbReference type="ARBA" id="ARBA00012048"/>
    </source>
</evidence>
<evidence type="ECO:0000256" key="4">
    <source>
        <dbReference type="ARBA" id="ARBA00022840"/>
    </source>
</evidence>
<sequence>MIKIENLTLAHGIQHLSCYLPKGKLIGIMGANGAGKSSLLKAIAGILRPTSGEIWLENCKLHALSAVERSRQFAYLAQQLNVAWQLSVYDVIALGLPAPLSPEQERQKVRSVAEQLAISHLLDNTYQCLSGGEQTRVQLARCLMKQAPILLADEPIAALDPYYQIDIMQQLKALTPTQTCVVVIHHLPLAYRFCDEIILLKNGNLLANGNTQAVLTAENIATAFGVKAEMDWEKREMWGIEKLEMNFQF</sequence>
<organism evidence="8 9">
    <name type="scientific">Mannheimia haemolytica</name>
    <name type="common">Pasteurella haemolytica</name>
    <dbReference type="NCBI Taxonomy" id="75985"/>
    <lineage>
        <taxon>Bacteria</taxon>
        <taxon>Pseudomonadati</taxon>
        <taxon>Pseudomonadota</taxon>
        <taxon>Gammaproteobacteria</taxon>
        <taxon>Pasteurellales</taxon>
        <taxon>Pasteurellaceae</taxon>
        <taxon>Mannheimia</taxon>
    </lineage>
</organism>
<comment type="function">
    <text evidence="5">Part of the ABC transporter complex LktBD involved in leukotoxin export. Transmembrane domains (TMD) form a pore in the inner membrane and the ATP-binding domain (NBD) is responsible for energy generation.</text>
</comment>
<keyword evidence="8" id="KW-0378">Hydrolase</keyword>
<protein>
    <recommendedName>
        <fullName evidence="2">Leukotoxin translocation ATP-binding protein LktB</fullName>
        <ecNumber evidence="1">7.4.2.5</ecNumber>
    </recommendedName>
</protein>
<dbReference type="Pfam" id="PF00005">
    <property type="entry name" value="ABC_tran"/>
    <property type="match status" value="1"/>
</dbReference>
<reference evidence="8 9" key="1">
    <citation type="submission" date="2018-06" db="EMBL/GenBank/DDBJ databases">
        <authorList>
            <consortium name="Pathogen Informatics"/>
            <person name="Doyle S."/>
        </authorList>
    </citation>
    <scope>NUCLEOTIDE SEQUENCE [LARGE SCALE GENOMIC DNA]</scope>
    <source>
        <strain evidence="8 9">NCTC9380</strain>
    </source>
</reference>
<evidence type="ECO:0000256" key="3">
    <source>
        <dbReference type="ARBA" id="ARBA00022741"/>
    </source>
</evidence>
<evidence type="ECO:0000259" key="7">
    <source>
        <dbReference type="PROSITE" id="PS50893"/>
    </source>
</evidence>
<keyword evidence="3" id="KW-0547">Nucleotide-binding</keyword>
<evidence type="ECO:0000256" key="2">
    <source>
        <dbReference type="ARBA" id="ARBA00021004"/>
    </source>
</evidence>
<dbReference type="InterPro" id="IPR027417">
    <property type="entry name" value="P-loop_NTPase"/>
</dbReference>
<dbReference type="CDD" id="cd03214">
    <property type="entry name" value="ABC_Iron-Siderophores_B12_Hemin"/>
    <property type="match status" value="1"/>
</dbReference>
<feature type="domain" description="ABC transporter" evidence="7">
    <location>
        <begin position="2"/>
        <end position="227"/>
    </location>
</feature>
<proteinExistence type="predicted"/>
<dbReference type="PROSITE" id="PS00211">
    <property type="entry name" value="ABC_TRANSPORTER_1"/>
    <property type="match status" value="1"/>
</dbReference>
<dbReference type="GO" id="GO:0016887">
    <property type="term" value="F:ATP hydrolysis activity"/>
    <property type="evidence" value="ECO:0007669"/>
    <property type="project" value="InterPro"/>
</dbReference>
<dbReference type="PANTHER" id="PTHR42794">
    <property type="entry name" value="HEMIN IMPORT ATP-BINDING PROTEIN HMUV"/>
    <property type="match status" value="1"/>
</dbReference>
<dbReference type="InterPro" id="IPR003439">
    <property type="entry name" value="ABC_transporter-like_ATP-bd"/>
</dbReference>
<dbReference type="RefSeq" id="WP_006251875.1">
    <property type="nucleotide sequence ID" value="NZ_CP017484.1"/>
</dbReference>
<dbReference type="SUPFAM" id="SSF52540">
    <property type="entry name" value="P-loop containing nucleoside triphosphate hydrolases"/>
    <property type="match status" value="1"/>
</dbReference>
<dbReference type="PROSITE" id="PS50893">
    <property type="entry name" value="ABC_TRANSPORTER_2"/>
    <property type="match status" value="1"/>
</dbReference>
<dbReference type="InterPro" id="IPR003593">
    <property type="entry name" value="AAA+_ATPase"/>
</dbReference>
<dbReference type="SMART" id="SM00382">
    <property type="entry name" value="AAA"/>
    <property type="match status" value="1"/>
</dbReference>
<dbReference type="EMBL" id="UGPL01000006">
    <property type="protein sequence ID" value="STY65829.1"/>
    <property type="molecule type" value="Genomic_DNA"/>
</dbReference>
<evidence type="ECO:0000313" key="8">
    <source>
        <dbReference type="EMBL" id="STY65829.1"/>
    </source>
</evidence>
<evidence type="ECO:0000256" key="5">
    <source>
        <dbReference type="ARBA" id="ARBA00024829"/>
    </source>
</evidence>